<comment type="similarity">
    <text evidence="1 8">Belongs to the copper/topaquinone oxidase family.</text>
</comment>
<feature type="domain" description="Copper amine oxidase N2-terminal" evidence="11">
    <location>
        <begin position="19"/>
        <end position="103"/>
    </location>
</feature>
<dbReference type="InterPro" id="IPR049947">
    <property type="entry name" value="Cu_Am_Ox_Cu-bd"/>
</dbReference>
<evidence type="ECO:0000256" key="7">
    <source>
        <dbReference type="PIRSR" id="PIRSR600269-51"/>
    </source>
</evidence>
<dbReference type="GO" id="GO:0048038">
    <property type="term" value="F:quinone binding"/>
    <property type="evidence" value="ECO:0007669"/>
    <property type="project" value="InterPro"/>
</dbReference>
<dbReference type="NCBIfam" id="NF008559">
    <property type="entry name" value="PRK11504.1"/>
    <property type="match status" value="1"/>
</dbReference>
<feature type="domain" description="Copper amine oxidase N3-terminal" evidence="12">
    <location>
        <begin position="109"/>
        <end position="205"/>
    </location>
</feature>
<proteinExistence type="inferred from homology"/>
<feature type="region of interest" description="Disordered" evidence="9">
    <location>
        <begin position="644"/>
        <end position="668"/>
    </location>
</feature>
<dbReference type="InterPro" id="IPR015800">
    <property type="entry name" value="Cu_amine_oxidase_N2"/>
</dbReference>
<evidence type="ECO:0000256" key="8">
    <source>
        <dbReference type="RuleBase" id="RU000672"/>
    </source>
</evidence>
<feature type="region of interest" description="Disordered" evidence="9">
    <location>
        <begin position="1"/>
        <end position="20"/>
    </location>
</feature>
<comment type="cofactor">
    <cofactor evidence="8">
        <name>Cu cation</name>
        <dbReference type="ChEBI" id="CHEBI:23378"/>
    </cofactor>
    <text evidence="8">Contains 1 topaquinone per subunit.</text>
</comment>
<dbReference type="GO" id="GO:0009308">
    <property type="term" value="P:amine metabolic process"/>
    <property type="evidence" value="ECO:0007669"/>
    <property type="project" value="UniProtKB-UniRule"/>
</dbReference>
<protein>
    <recommendedName>
        <fullName evidence="8">Amine oxidase</fullName>
        <ecNumber evidence="8">1.4.3.-</ecNumber>
    </recommendedName>
</protein>
<dbReference type="STRING" id="112413.SAMN05421854_11922"/>
<dbReference type="InterPro" id="IPR015798">
    <property type="entry name" value="Cu_amine_oxidase_C"/>
</dbReference>
<feature type="active site" description="Proton acceptor" evidence="6">
    <location>
        <position position="318"/>
    </location>
</feature>
<evidence type="ECO:0000256" key="6">
    <source>
        <dbReference type="PIRSR" id="PIRSR600269-50"/>
    </source>
</evidence>
<dbReference type="InterPro" id="IPR000269">
    <property type="entry name" value="Cu_amine_oxidase"/>
</dbReference>
<evidence type="ECO:0000256" key="3">
    <source>
        <dbReference type="ARBA" id="ARBA00022772"/>
    </source>
</evidence>
<dbReference type="SUPFAM" id="SSF54416">
    <property type="entry name" value="Amine oxidase N-terminal region"/>
    <property type="match status" value="2"/>
</dbReference>
<dbReference type="AlphaFoldDB" id="A0A1I6AHR1"/>
<dbReference type="Gene3D" id="2.70.98.20">
    <property type="entry name" value="Copper amine oxidase, catalytic domain"/>
    <property type="match status" value="1"/>
</dbReference>
<dbReference type="GO" id="GO:0005507">
    <property type="term" value="F:copper ion binding"/>
    <property type="evidence" value="ECO:0007669"/>
    <property type="project" value="InterPro"/>
</dbReference>
<dbReference type="SUPFAM" id="SSF49998">
    <property type="entry name" value="Amine oxidase catalytic domain"/>
    <property type="match status" value="1"/>
</dbReference>
<dbReference type="EC" id="1.4.3.-" evidence="8"/>
<dbReference type="PROSITE" id="PS01165">
    <property type="entry name" value="COPPER_AMINE_OXID_2"/>
    <property type="match status" value="1"/>
</dbReference>
<evidence type="ECO:0000256" key="1">
    <source>
        <dbReference type="ARBA" id="ARBA00007983"/>
    </source>
</evidence>
<evidence type="ECO:0000313" key="13">
    <source>
        <dbReference type="EMBL" id="SFQ68211.1"/>
    </source>
</evidence>
<reference evidence="13 14" key="1">
    <citation type="submission" date="2016-10" db="EMBL/GenBank/DDBJ databases">
        <authorList>
            <person name="de Groot N.N."/>
        </authorList>
    </citation>
    <scope>NUCLEOTIDE SEQUENCE [LARGE SCALE GENOMIC DNA]</scope>
    <source>
        <strain evidence="13 14">DSM 44637</strain>
    </source>
</reference>
<evidence type="ECO:0000256" key="5">
    <source>
        <dbReference type="ARBA" id="ARBA00023008"/>
    </source>
</evidence>
<keyword evidence="3 6" id="KW-0801">TPQ</keyword>
<evidence type="ECO:0000313" key="14">
    <source>
        <dbReference type="Proteomes" id="UP000199137"/>
    </source>
</evidence>
<feature type="domain" description="Copper amine oxidase catalytic" evidence="10">
    <location>
        <begin position="243"/>
        <end position="642"/>
    </location>
</feature>
<dbReference type="PANTHER" id="PTHR10638:SF41">
    <property type="entry name" value="AMINE OXIDASE"/>
    <property type="match status" value="1"/>
</dbReference>
<dbReference type="Pfam" id="PF02727">
    <property type="entry name" value="Cu_amine_oxidN2"/>
    <property type="match status" value="1"/>
</dbReference>
<evidence type="ECO:0000259" key="11">
    <source>
        <dbReference type="Pfam" id="PF02727"/>
    </source>
</evidence>
<dbReference type="InterPro" id="IPR036460">
    <property type="entry name" value="Cu_amine_oxidase_C_sf"/>
</dbReference>
<accession>A0A1I6AHR1</accession>
<sequence length="668" mass="74756">MTSVSYATTGGREIAESGHPLDPLTAAEIRSVTRMVRTRPEVNDRTRFVSITLLEPAKHAVQAYPEKPCPQRDAFIVLRQPDRKTSYEATVSLTGSQITSWRQVPDVQPAITLEEFMACKAVVREDERWRSALHDRGVADVEETVVDAWTVGHHREDGRFDDRRLAHALTFVLDGEGDNPYARPVDGLRVLVDLDEMSVVDVEDRGGPPLPPHAGNYTEDLIGREDNWTPVDRVRDDLHPIVLAQPEGPSFRVDGYAVEWQKWRFRLGFTPREGLVLHQLGFSEKGRTRPVVHRAALSEIFTPYGDPGLVHSHKQAFDEGEYGAGYMVNSLSLGCDCLGDITYFDVVVHDDRGEPITIRQAICMHEEDYGVGWKHTDFRTGDAVTRRARRLVVSTFSALGNYQYGYFWYLYLDGTIEFEVKLTGMISTGTVAPGEKPVYGTLVAPGLYGPNHQHFFNVRLDMCVNGNDNSVYEVNSELAPPQDNPFGHAWLARRTLLATEREAQRTIDPAHGRHWLIVNPNVRNRLGEPVGYKLAAGANVLPIQAEGTEAHRRAGFAYKHLWVTAYDPAQLYAGGDYPNQHPGDGLPEYAKADRPLDNTDVVVWYTFGDHHVVRPEDWPVMPVTTVGFQLKPFGFFDGNPALDVPAPTPHCAPENSPHTGTDDGRNQR</sequence>
<feature type="modified residue" description="2',4',5'-topaquinone" evidence="7">
    <location>
        <position position="402"/>
    </location>
</feature>
<dbReference type="PANTHER" id="PTHR10638">
    <property type="entry name" value="COPPER AMINE OXIDASE"/>
    <property type="match status" value="1"/>
</dbReference>
<keyword evidence="5 8" id="KW-0186">Copper</keyword>
<dbReference type="InterPro" id="IPR016182">
    <property type="entry name" value="Cu_amine_oxidase_N-reg"/>
</dbReference>
<gene>
    <name evidence="13" type="ORF">SAMN05421854_11922</name>
</gene>
<feature type="active site" description="Schiff-base intermediate with substrate; via topaquinone" evidence="6">
    <location>
        <position position="402"/>
    </location>
</feature>
<organism evidence="13 14">
    <name type="scientific">Amycolatopsis rubida</name>
    <dbReference type="NCBI Taxonomy" id="112413"/>
    <lineage>
        <taxon>Bacteria</taxon>
        <taxon>Bacillati</taxon>
        <taxon>Actinomycetota</taxon>
        <taxon>Actinomycetes</taxon>
        <taxon>Pseudonocardiales</taxon>
        <taxon>Pseudonocardiaceae</taxon>
        <taxon>Amycolatopsis</taxon>
    </lineage>
</organism>
<dbReference type="Gene3D" id="3.10.450.40">
    <property type="match status" value="2"/>
</dbReference>
<keyword evidence="4 8" id="KW-0560">Oxidoreductase</keyword>
<keyword evidence="2 8" id="KW-0479">Metal-binding</keyword>
<dbReference type="GO" id="GO:0008131">
    <property type="term" value="F:primary methylamine oxidase activity"/>
    <property type="evidence" value="ECO:0007669"/>
    <property type="project" value="InterPro"/>
</dbReference>
<dbReference type="InterPro" id="IPR015802">
    <property type="entry name" value="Cu_amine_oxidase_N3"/>
</dbReference>
<comment type="PTM">
    <text evidence="7 8">Topaquinone (TPQ) is generated by copper-dependent autoxidation of a specific tyrosyl residue.</text>
</comment>
<evidence type="ECO:0000259" key="12">
    <source>
        <dbReference type="Pfam" id="PF02728"/>
    </source>
</evidence>
<evidence type="ECO:0000256" key="4">
    <source>
        <dbReference type="ARBA" id="ARBA00023002"/>
    </source>
</evidence>
<evidence type="ECO:0000256" key="9">
    <source>
        <dbReference type="SAM" id="MobiDB-lite"/>
    </source>
</evidence>
<dbReference type="Pfam" id="PF02728">
    <property type="entry name" value="Cu_amine_oxidN3"/>
    <property type="match status" value="1"/>
</dbReference>
<dbReference type="Pfam" id="PF01179">
    <property type="entry name" value="Cu_amine_oxid"/>
    <property type="match status" value="1"/>
</dbReference>
<dbReference type="RefSeq" id="WP_244287444.1">
    <property type="nucleotide sequence ID" value="NZ_FOWC01000019.1"/>
</dbReference>
<evidence type="ECO:0000256" key="2">
    <source>
        <dbReference type="ARBA" id="ARBA00022723"/>
    </source>
</evidence>
<dbReference type="EMBL" id="FOWC01000019">
    <property type="protein sequence ID" value="SFQ68211.1"/>
    <property type="molecule type" value="Genomic_DNA"/>
</dbReference>
<name>A0A1I6AHR1_9PSEU</name>
<dbReference type="Proteomes" id="UP000199137">
    <property type="component" value="Unassembled WGS sequence"/>
</dbReference>
<evidence type="ECO:0000259" key="10">
    <source>
        <dbReference type="Pfam" id="PF01179"/>
    </source>
</evidence>